<reference evidence="3" key="1">
    <citation type="journal article" date="2021" name="PeerJ">
        <title>Extensive microbial diversity within the chicken gut microbiome revealed by metagenomics and culture.</title>
        <authorList>
            <person name="Gilroy R."/>
            <person name="Ravi A."/>
            <person name="Getino M."/>
            <person name="Pursley I."/>
            <person name="Horton D.L."/>
            <person name="Alikhan N.F."/>
            <person name="Baker D."/>
            <person name="Gharbi K."/>
            <person name="Hall N."/>
            <person name="Watson M."/>
            <person name="Adriaenssens E.M."/>
            <person name="Foster-Nyarko E."/>
            <person name="Jarju S."/>
            <person name="Secka A."/>
            <person name="Antonio M."/>
            <person name="Oren A."/>
            <person name="Chaudhuri R.R."/>
            <person name="La Ragione R."/>
            <person name="Hildebrand F."/>
            <person name="Pallen M.J."/>
        </authorList>
    </citation>
    <scope>NUCLEOTIDE SEQUENCE</scope>
    <source>
        <strain evidence="3">ChiHecec2B26-12326</strain>
    </source>
</reference>
<dbReference type="Pfam" id="PF10988">
    <property type="entry name" value="DUF2807"/>
    <property type="match status" value="1"/>
</dbReference>
<sequence>MKTKVIWTKTILCMALLCGWFTSAQAVDHVKGDGKLTAKQITVADFNAIKVDGVMDFYYEQSDAPAKVEVTVDQNLHPYVNIEVNDRTLTVNFKGAKVDHFTKFIVRANSKWLAEAKLSGNANLVVNGPLTGDETTIKANANCLVQLKGLVTVGKLDLNIAGSANMVVNNLKADKIECDIDGSGSVTLKDGSVKEGEYSAVGSGDIHAFGLSVSQLTCKMAGSGLMEVNAPDKLKANLIGKGKIRYKGPTTIEERIIGKGSIEEVK</sequence>
<evidence type="ECO:0000259" key="2">
    <source>
        <dbReference type="Pfam" id="PF10988"/>
    </source>
</evidence>
<organism evidence="3 4">
    <name type="scientific">Candidatus Parabacteroides intestinigallinarum</name>
    <dbReference type="NCBI Taxonomy" id="2838722"/>
    <lineage>
        <taxon>Bacteria</taxon>
        <taxon>Pseudomonadati</taxon>
        <taxon>Bacteroidota</taxon>
        <taxon>Bacteroidia</taxon>
        <taxon>Bacteroidales</taxon>
        <taxon>Tannerellaceae</taxon>
        <taxon>Parabacteroides</taxon>
    </lineage>
</organism>
<dbReference type="EMBL" id="DXEN01000055">
    <property type="protein sequence ID" value="HIX86389.1"/>
    <property type="molecule type" value="Genomic_DNA"/>
</dbReference>
<feature type="chain" id="PRO_5039346859" evidence="1">
    <location>
        <begin position="27"/>
        <end position="266"/>
    </location>
</feature>
<dbReference type="PANTHER" id="PTHR39200:SF1">
    <property type="entry name" value="AUTO-TRANSPORTER ADHESIN HEAD GIN DOMAIN-CONTAINING PROTEIN-RELATED"/>
    <property type="match status" value="1"/>
</dbReference>
<dbReference type="PANTHER" id="PTHR39200">
    <property type="entry name" value="HYPOTHETICAL EXPORTED PROTEIN"/>
    <property type="match status" value="1"/>
</dbReference>
<reference evidence="3" key="2">
    <citation type="submission" date="2021-04" db="EMBL/GenBank/DDBJ databases">
        <authorList>
            <person name="Gilroy R."/>
        </authorList>
    </citation>
    <scope>NUCLEOTIDE SEQUENCE</scope>
    <source>
        <strain evidence="3">ChiHecec2B26-12326</strain>
    </source>
</reference>
<evidence type="ECO:0000256" key="1">
    <source>
        <dbReference type="SAM" id="SignalP"/>
    </source>
</evidence>
<protein>
    <submittedName>
        <fullName evidence="3">DUF2807 domain-containing protein</fullName>
    </submittedName>
</protein>
<dbReference type="AlphaFoldDB" id="A0A9D1XUQ7"/>
<feature type="signal peptide" evidence="1">
    <location>
        <begin position="1"/>
        <end position="26"/>
    </location>
</feature>
<keyword evidence="1" id="KW-0732">Signal</keyword>
<dbReference type="Gene3D" id="2.160.20.120">
    <property type="match status" value="1"/>
</dbReference>
<dbReference type="InterPro" id="IPR021255">
    <property type="entry name" value="DUF2807"/>
</dbReference>
<feature type="domain" description="Putative auto-transporter adhesin head GIN" evidence="2">
    <location>
        <begin position="45"/>
        <end position="248"/>
    </location>
</feature>
<name>A0A9D1XUQ7_9BACT</name>
<proteinExistence type="predicted"/>
<evidence type="ECO:0000313" key="4">
    <source>
        <dbReference type="Proteomes" id="UP000823847"/>
    </source>
</evidence>
<gene>
    <name evidence="3" type="ORF">H9848_07250</name>
</gene>
<comment type="caution">
    <text evidence="3">The sequence shown here is derived from an EMBL/GenBank/DDBJ whole genome shotgun (WGS) entry which is preliminary data.</text>
</comment>
<evidence type="ECO:0000313" key="3">
    <source>
        <dbReference type="EMBL" id="HIX86389.1"/>
    </source>
</evidence>
<accession>A0A9D1XUQ7</accession>
<dbReference type="Proteomes" id="UP000823847">
    <property type="component" value="Unassembled WGS sequence"/>
</dbReference>